<dbReference type="PANTHER" id="PTHR31094">
    <property type="entry name" value="RIKEN CDNA 2310061I04 GENE"/>
    <property type="match status" value="1"/>
</dbReference>
<dbReference type="InParanoid" id="A0A6J0BTU2"/>
<evidence type="ECO:0000313" key="2">
    <source>
        <dbReference type="RefSeq" id="XP_015517880.2"/>
    </source>
</evidence>
<organism evidence="2">
    <name type="scientific">Neodiprion lecontei</name>
    <name type="common">Redheaded pine sawfly</name>
    <dbReference type="NCBI Taxonomy" id="441921"/>
    <lineage>
        <taxon>Eukaryota</taxon>
        <taxon>Metazoa</taxon>
        <taxon>Ecdysozoa</taxon>
        <taxon>Arthropoda</taxon>
        <taxon>Hexapoda</taxon>
        <taxon>Insecta</taxon>
        <taxon>Pterygota</taxon>
        <taxon>Neoptera</taxon>
        <taxon>Endopterygota</taxon>
        <taxon>Hymenoptera</taxon>
        <taxon>Tenthredinoidea</taxon>
        <taxon>Diprionidae</taxon>
        <taxon>Diprioninae</taxon>
        <taxon>Neodiprion</taxon>
    </lineage>
</organism>
<evidence type="ECO:0000313" key="1">
    <source>
        <dbReference type="Proteomes" id="UP000829291"/>
    </source>
</evidence>
<accession>A0A6J0BTU2</accession>
<reference evidence="2" key="1">
    <citation type="submission" date="2025-08" db="UniProtKB">
        <authorList>
            <consortium name="RefSeq"/>
        </authorList>
    </citation>
    <scope>IDENTIFICATION</scope>
    <source>
        <tissue evidence="2">Thorax and Abdomen</tissue>
    </source>
</reference>
<protein>
    <submittedName>
        <fullName evidence="2">Uncharacterized protein LOC107222869</fullName>
    </submittedName>
</protein>
<dbReference type="KEGG" id="nlo:107222869"/>
<dbReference type="PANTHER" id="PTHR31094:SF2">
    <property type="entry name" value="RIKEN CDNA 2310061I04 GENE"/>
    <property type="match status" value="1"/>
</dbReference>
<proteinExistence type="predicted"/>
<dbReference type="Proteomes" id="UP000829291">
    <property type="component" value="Chromosome 4"/>
</dbReference>
<dbReference type="OrthoDB" id="44820at2759"/>
<dbReference type="RefSeq" id="XP_015517880.2">
    <property type="nucleotide sequence ID" value="XM_015662394.2"/>
</dbReference>
<dbReference type="GeneID" id="107222869"/>
<dbReference type="Pfam" id="PF10184">
    <property type="entry name" value="DUF2358"/>
    <property type="match status" value="1"/>
</dbReference>
<keyword evidence="1" id="KW-1185">Reference proteome</keyword>
<gene>
    <name evidence="2" type="primary">LOC107222869</name>
</gene>
<name>A0A6J0BTU2_NEOLC</name>
<sequence length="413" mass="47591">MSQCFRNISNKFTTVNSLLNTRKHVTQFDKELPHRVKPSTFLEEFLNTRSITSRAADCPNYKPQSPVASSLELLNTCDAWRDACQKDEEVERKSQFHGNYKTPVSLSPIISSTKRYKMSPDDVVAVGNRRNDSNSLLKYEIESLEKTYTRLSSGITLLKTNESILSEYEKRMILLSDSKLNLEETGATKQQSPNTDGRPNDEQLQHVFNNLREELPKLFHSSMDFTVYHSDLQFVNNIRGTVTRGLVRYVKQVILIRTIGNMRFACVNFEILKMTIDPKDNSIKVRWRISGLSGIRTFITFWKIRLWNIKETIDQQEIWYDGFSTFYVNGEGLIYKHVADKMMPDRDETPITKDSSAVAAKLALFLGLLVPGETIPEMYLLRPLSRRHDSLLRKLQGDTEHLATNLLPLEKLK</sequence>
<dbReference type="AlphaFoldDB" id="A0A6J0BTU2"/>
<dbReference type="InterPro" id="IPR018790">
    <property type="entry name" value="DUF2358"/>
</dbReference>